<feature type="compositionally biased region" description="Acidic residues" evidence="1">
    <location>
        <begin position="119"/>
        <end position="128"/>
    </location>
</feature>
<accession>A0A2A3EHQ4</accession>
<gene>
    <name evidence="3" type="ORF">APICC_09162</name>
</gene>
<sequence length="330" mass="37823">MNMTPLPRWVLLSLLLATVAAHPVHHACVHLCHARNTTSPEITGVCDHHRDHLVLQSGAARSPNLFVLCLTPCHGAASPDTLRYDDTPVCRAFRESLVKRHRCPCRHVDRDERARKLDGEEEEEEEEEKENRRRWAEELERYRLNEIDGSVSKKIDERWSVALLPSVGDQRGIEENVSGRSVEVEIDTSSMEKNATADNLSPNDSPMDEDSMDWDLWCISQCDNDVLRCLLSETKQNPCLPFRSLFATSHMAVPSLEDSIRSDRSQCRMQMQACEYQLFVPFQKSCDATIRRRFLVCLSDANFVSCALSTQYPICRVKITDYVFRKIVNR</sequence>
<feature type="region of interest" description="Disordered" evidence="1">
    <location>
        <begin position="113"/>
        <end position="134"/>
    </location>
</feature>
<proteinExistence type="predicted"/>
<reference evidence="3 4" key="1">
    <citation type="submission" date="2014-07" db="EMBL/GenBank/DDBJ databases">
        <title>Genomic and transcriptomic analysis on Apis cerana provide comprehensive insights into honey bee biology.</title>
        <authorList>
            <person name="Diao Q."/>
            <person name="Sun L."/>
            <person name="Zheng H."/>
            <person name="Zheng H."/>
            <person name="Xu S."/>
            <person name="Wang S."/>
            <person name="Zeng Z."/>
            <person name="Hu F."/>
            <person name="Su S."/>
            <person name="Wu J."/>
        </authorList>
    </citation>
    <scope>NUCLEOTIDE SEQUENCE [LARGE SCALE GENOMIC DNA]</scope>
    <source>
        <tissue evidence="3">Pupae without intestine</tissue>
    </source>
</reference>
<evidence type="ECO:0000256" key="2">
    <source>
        <dbReference type="SAM" id="SignalP"/>
    </source>
</evidence>
<feature type="chain" id="PRO_5013376780" description="GDNF/GAS1 domain-containing protein" evidence="2">
    <location>
        <begin position="22"/>
        <end position="330"/>
    </location>
</feature>
<dbReference type="Proteomes" id="UP000242457">
    <property type="component" value="Unassembled WGS sequence"/>
</dbReference>
<dbReference type="OrthoDB" id="7581349at2759"/>
<evidence type="ECO:0000256" key="1">
    <source>
        <dbReference type="SAM" id="MobiDB-lite"/>
    </source>
</evidence>
<dbReference type="EMBL" id="KZ288242">
    <property type="protein sequence ID" value="PBC31250.1"/>
    <property type="molecule type" value="Genomic_DNA"/>
</dbReference>
<evidence type="ECO:0000313" key="4">
    <source>
        <dbReference type="Proteomes" id="UP000242457"/>
    </source>
</evidence>
<organism evidence="3 4">
    <name type="scientific">Apis cerana cerana</name>
    <name type="common">Oriental honeybee</name>
    <dbReference type="NCBI Taxonomy" id="94128"/>
    <lineage>
        <taxon>Eukaryota</taxon>
        <taxon>Metazoa</taxon>
        <taxon>Ecdysozoa</taxon>
        <taxon>Arthropoda</taxon>
        <taxon>Hexapoda</taxon>
        <taxon>Insecta</taxon>
        <taxon>Pterygota</taxon>
        <taxon>Neoptera</taxon>
        <taxon>Endopterygota</taxon>
        <taxon>Hymenoptera</taxon>
        <taxon>Apocrita</taxon>
        <taxon>Aculeata</taxon>
        <taxon>Apoidea</taxon>
        <taxon>Anthophila</taxon>
        <taxon>Apidae</taxon>
        <taxon>Apis</taxon>
    </lineage>
</organism>
<evidence type="ECO:0008006" key="5">
    <source>
        <dbReference type="Google" id="ProtNLM"/>
    </source>
</evidence>
<protein>
    <recommendedName>
        <fullName evidence="5">GDNF/GAS1 domain-containing protein</fullName>
    </recommendedName>
</protein>
<dbReference type="AlphaFoldDB" id="A0A2A3EHQ4"/>
<keyword evidence="4" id="KW-1185">Reference proteome</keyword>
<keyword evidence="2" id="KW-0732">Signal</keyword>
<feature type="signal peptide" evidence="2">
    <location>
        <begin position="1"/>
        <end position="21"/>
    </location>
</feature>
<evidence type="ECO:0000313" key="3">
    <source>
        <dbReference type="EMBL" id="PBC31250.1"/>
    </source>
</evidence>
<name>A0A2A3EHQ4_APICC</name>